<feature type="compositionally biased region" description="Polar residues" evidence="1">
    <location>
        <begin position="1454"/>
        <end position="1465"/>
    </location>
</feature>
<sequence length="1721" mass="188894">MTASKTDDIFSHFITPTAINYNGLNEPCTFYGQAIPLSPESKIEPIDDPSTPLINDRQASGDCGDQHVMQTSTNSVGYNSTPGSSSLLPPLPPPSPLSFNSFDFFVNELGFDDGPRPQLDDATTRDFEDDNDVEDTYRVERADNTPSPTTKRDDDYRVVEDCRHSPQSNVNRASQHEATKVSKVFKQAWPHNARMHLPDACLLHACLDTPSCRVLQDQNTPPQDCTQAESLGPVNDVQNDARAQCDVVPPPSPSTYQPRLQHVKGPGRRSPHDDICATWHEDVKVSDVFHHDPTPCSLNGHTRPLDTCPFDTRPPTSPAQVPQSQRDCRRTENRTPSPPPNNDGSLWHKKPKISDVLGSLVVELTSTRTDTTHAYEGSMTPDVYARPANVCPGLTRPAASALQAVQDHATASKENVTNVCSSSDCTCVRSAAAQLQQDAYASSGEDQYKYHQVGRHLCFGNSPTDESLQLLTRIYAVLPVVASASLNMAGPPPVFIPNRLPANALRTTRQVELHRQVRAAVVQASHLDAFPAIHFALTPNGLDINLGLNYPETNPLAAFIAREARPLFLKRTTAEGGGLAYIDAPLGTRALLHTPPHRGLLFVHAAHLAPVAHVTRRHPLDDAPALARHSAAFVVLQGLMDRSPSEVHDLLDGLTSVLVECLTMPPPAANQFFQDNEAAIRHDLASLLEQSVVVPGWLRKLPNVPLPMVDNPAIGRVFEGNLVYPNDHGLAGKHVVKNEPQEDLLWYIAHIDAIGPPVSFVVERIPDVLIIGEVPADTSRNYIRQRSPDLTQFFRQLGINYQPVAHAFDNGYSAQFYFTIPAALLFRLRRLAQPGQVPVDHMPEHYDLGPLQVADTLEIPTDAHCHCMSPNVLGHTHIDCKGFSKFTIAQAIAMEGKEHVANHSYRGCINLHCLHEMAGNLRGFLPPFLLHRANDSLQAIFRTAPTDAVVSMLMDIIFEDVPEEARVSFLENLDVSIRPDVLRLFGLYPEGHHCFPYATWEPGYPNGADLLKSAPFDTLAANGGDLSQSTLFDRPIPNVNGTTAVESSSATGTVLDTDPSELSHPASCPPTLQSTLAADEESEEQEHDVEESKPIPTVFRGRRLTRTSECHLGNVSLPQVPSPCVESSPEAPLTFAQCQSLARKRYLYLTDPRYGRRMLAPELEDYLADLPDLVPRMLRYVRFQRPRTLEDLVRIPPPPALPQNPDLFLSLDVSQYHVDNNYMVRNRPDNSFLPNPLPDALLALRENHPPALTTFDNLLDGVRNGSRPSHFVVSLSTDCGSIVAAQFVFNTFLEVQEHAWSITDQMISGHPLVLRAPRLFPFVVPDFILGTLTQLRDRRRRFVIDIKQCEAVTGFICEHRTYSGPHALQTDNWSILDSDAPQTLTFAVPFDDGHPPNPRLHRDDDPEDPGSGPSVALTSTEPGSTCVDIVNGELIFISSSSSSSSASSPGDTAAASQSSDMCLSSSREDEGDSISSLDSPRSVDSTSTGSLRDFIVDDTAAISEGEMSNSEMSALFTDDETVIGNKPPATTPSQPQSMTIDFASIIDRDSLTRAITNMVRQELPLLLTQRAETAPAYSEKDAARQVVQLLTPGHPFNQPEHFSCQEKLCSLHEKMSFDTNMQVRTMFGAEPASRHSSVPSLVPVTPPSDVPWGLSNLNLPSYYQPVASSLPSLLPSLVYSDPAPPSDEPAQDSVEQLTLQLLDSAQRVHDLCQSETRVLSA</sequence>
<evidence type="ECO:0000313" key="3">
    <source>
        <dbReference type="Proteomes" id="UP000054144"/>
    </source>
</evidence>
<feature type="region of interest" description="Disordered" evidence="1">
    <location>
        <begin position="1388"/>
        <end position="1424"/>
    </location>
</feature>
<feature type="region of interest" description="Disordered" evidence="1">
    <location>
        <begin position="113"/>
        <end position="153"/>
    </location>
</feature>
<feature type="region of interest" description="Disordered" evidence="1">
    <location>
        <begin position="1440"/>
        <end position="1490"/>
    </location>
</feature>
<feature type="region of interest" description="Disordered" evidence="1">
    <location>
        <begin position="307"/>
        <end position="349"/>
    </location>
</feature>
<keyword evidence="3" id="KW-1185">Reference proteome</keyword>
<feature type="compositionally biased region" description="Polar residues" evidence="1">
    <location>
        <begin position="1042"/>
        <end position="1054"/>
    </location>
</feature>
<gene>
    <name evidence="2" type="ORF">FISHEDRAFT_77407</name>
</gene>
<feature type="compositionally biased region" description="Basic and acidic residues" evidence="1">
    <location>
        <begin position="113"/>
        <end position="126"/>
    </location>
</feature>
<reference evidence="2 3" key="1">
    <citation type="journal article" date="2015" name="Fungal Genet. Biol.">
        <title>Evolution of novel wood decay mechanisms in Agaricales revealed by the genome sequences of Fistulina hepatica and Cylindrobasidium torrendii.</title>
        <authorList>
            <person name="Floudas D."/>
            <person name="Held B.W."/>
            <person name="Riley R."/>
            <person name="Nagy L.G."/>
            <person name="Koehler G."/>
            <person name="Ransdell A.S."/>
            <person name="Younus H."/>
            <person name="Chow J."/>
            <person name="Chiniquy J."/>
            <person name="Lipzen A."/>
            <person name="Tritt A."/>
            <person name="Sun H."/>
            <person name="Haridas S."/>
            <person name="LaButti K."/>
            <person name="Ohm R.A."/>
            <person name="Kues U."/>
            <person name="Blanchette R.A."/>
            <person name="Grigoriev I.V."/>
            <person name="Minto R.E."/>
            <person name="Hibbett D.S."/>
        </authorList>
    </citation>
    <scope>NUCLEOTIDE SEQUENCE [LARGE SCALE GENOMIC DNA]</scope>
    <source>
        <strain evidence="2 3">ATCC 64428</strain>
    </source>
</reference>
<organism evidence="2 3">
    <name type="scientific">Fistulina hepatica ATCC 64428</name>
    <dbReference type="NCBI Taxonomy" id="1128425"/>
    <lineage>
        <taxon>Eukaryota</taxon>
        <taxon>Fungi</taxon>
        <taxon>Dikarya</taxon>
        <taxon>Basidiomycota</taxon>
        <taxon>Agaricomycotina</taxon>
        <taxon>Agaricomycetes</taxon>
        <taxon>Agaricomycetidae</taxon>
        <taxon>Agaricales</taxon>
        <taxon>Fistulinaceae</taxon>
        <taxon>Fistulina</taxon>
    </lineage>
</organism>
<dbReference type="EMBL" id="KN882089">
    <property type="protein sequence ID" value="KIY44490.1"/>
    <property type="molecule type" value="Genomic_DNA"/>
</dbReference>
<dbReference type="Proteomes" id="UP000054144">
    <property type="component" value="Unassembled WGS sequence"/>
</dbReference>
<feature type="region of interest" description="Disordered" evidence="1">
    <location>
        <begin position="40"/>
        <end position="92"/>
    </location>
</feature>
<accession>A0A0D7A190</accession>
<feature type="compositionally biased region" description="Polar residues" evidence="1">
    <location>
        <begin position="1473"/>
        <end position="1490"/>
    </location>
</feature>
<proteinExistence type="predicted"/>
<protein>
    <submittedName>
        <fullName evidence="2">Uncharacterized protein</fullName>
    </submittedName>
</protein>
<feature type="compositionally biased region" description="Acidic residues" evidence="1">
    <location>
        <begin position="1078"/>
        <end position="1089"/>
    </location>
</feature>
<evidence type="ECO:0000256" key="1">
    <source>
        <dbReference type="SAM" id="MobiDB-lite"/>
    </source>
</evidence>
<feature type="compositionally biased region" description="Polar residues" evidence="1">
    <location>
        <begin position="68"/>
        <end position="83"/>
    </location>
</feature>
<evidence type="ECO:0000313" key="2">
    <source>
        <dbReference type="EMBL" id="KIY44490.1"/>
    </source>
</evidence>
<feature type="region of interest" description="Disordered" evidence="1">
    <location>
        <begin position="249"/>
        <end position="271"/>
    </location>
</feature>
<feature type="region of interest" description="Disordered" evidence="1">
    <location>
        <begin position="1042"/>
        <end position="1092"/>
    </location>
</feature>
<name>A0A0D7A190_9AGAR</name>